<gene>
    <name evidence="6" type="ORF">Pka01_35130</name>
</gene>
<evidence type="ECO:0000256" key="2">
    <source>
        <dbReference type="ARBA" id="ARBA00022670"/>
    </source>
</evidence>
<evidence type="ECO:0000313" key="6">
    <source>
        <dbReference type="EMBL" id="GIG80386.1"/>
    </source>
</evidence>
<protein>
    <submittedName>
        <fullName evidence="6">Protease</fullName>
    </submittedName>
</protein>
<dbReference type="PROSITE" id="PS00138">
    <property type="entry name" value="SUBTILASE_SER"/>
    <property type="match status" value="1"/>
</dbReference>
<evidence type="ECO:0000256" key="3">
    <source>
        <dbReference type="ARBA" id="ARBA00022801"/>
    </source>
</evidence>
<dbReference type="InterPro" id="IPR023828">
    <property type="entry name" value="Peptidase_S8_Ser-AS"/>
</dbReference>
<keyword evidence="7" id="KW-1185">Reference proteome</keyword>
<dbReference type="RefSeq" id="WP_203883803.1">
    <property type="nucleotide sequence ID" value="NZ_BAABHH010000012.1"/>
</dbReference>
<dbReference type="EMBL" id="BONV01000014">
    <property type="protein sequence ID" value="GIG80386.1"/>
    <property type="molecule type" value="Genomic_DNA"/>
</dbReference>
<dbReference type="Gene3D" id="3.40.50.200">
    <property type="entry name" value="Peptidase S8/S53 domain"/>
    <property type="match status" value="1"/>
</dbReference>
<dbReference type="InterPro" id="IPR000209">
    <property type="entry name" value="Peptidase_S8/S53_dom"/>
</dbReference>
<dbReference type="Pfam" id="PF00082">
    <property type="entry name" value="Peptidase_S8"/>
    <property type="match status" value="1"/>
</dbReference>
<keyword evidence="3" id="KW-0378">Hydrolase</keyword>
<evidence type="ECO:0000256" key="4">
    <source>
        <dbReference type="ARBA" id="ARBA00022825"/>
    </source>
</evidence>
<dbReference type="PANTHER" id="PTHR43806">
    <property type="entry name" value="PEPTIDASE S8"/>
    <property type="match status" value="1"/>
</dbReference>
<reference evidence="6 7" key="1">
    <citation type="submission" date="2021-01" db="EMBL/GenBank/DDBJ databases">
        <title>Whole genome shotgun sequence of Planotetraspora kaengkrachanensis NBRC 104272.</title>
        <authorList>
            <person name="Komaki H."/>
            <person name="Tamura T."/>
        </authorList>
    </citation>
    <scope>NUCLEOTIDE SEQUENCE [LARGE SCALE GENOMIC DNA]</scope>
    <source>
        <strain evidence="6 7">NBRC 104272</strain>
    </source>
</reference>
<dbReference type="GO" id="GO:0004252">
    <property type="term" value="F:serine-type endopeptidase activity"/>
    <property type="evidence" value="ECO:0007669"/>
    <property type="project" value="InterPro"/>
</dbReference>
<dbReference type="PANTHER" id="PTHR43806:SF11">
    <property type="entry name" value="CEREVISIN-RELATED"/>
    <property type="match status" value="1"/>
</dbReference>
<dbReference type="InterPro" id="IPR036852">
    <property type="entry name" value="Peptidase_S8/S53_dom_sf"/>
</dbReference>
<evidence type="ECO:0000313" key="7">
    <source>
        <dbReference type="Proteomes" id="UP000630097"/>
    </source>
</evidence>
<dbReference type="AlphaFoldDB" id="A0A8J3PS05"/>
<keyword evidence="2 6" id="KW-0645">Protease</keyword>
<feature type="domain" description="Peptidase S8/S53" evidence="5">
    <location>
        <begin position="180"/>
        <end position="473"/>
    </location>
</feature>
<evidence type="ECO:0000256" key="1">
    <source>
        <dbReference type="ARBA" id="ARBA00011073"/>
    </source>
</evidence>
<dbReference type="GO" id="GO:0006508">
    <property type="term" value="P:proteolysis"/>
    <property type="evidence" value="ECO:0007669"/>
    <property type="project" value="UniProtKB-KW"/>
</dbReference>
<name>A0A8J3PS05_9ACTN</name>
<evidence type="ECO:0000259" key="5">
    <source>
        <dbReference type="Pfam" id="PF00082"/>
    </source>
</evidence>
<comment type="similarity">
    <text evidence="1">Belongs to the peptidase S8 family.</text>
</comment>
<accession>A0A8J3PS05</accession>
<dbReference type="CDD" id="cd00306">
    <property type="entry name" value="Peptidases_S8_S53"/>
    <property type="match status" value="1"/>
</dbReference>
<dbReference type="InterPro" id="IPR050131">
    <property type="entry name" value="Peptidase_S8_subtilisin-like"/>
</dbReference>
<comment type="caution">
    <text evidence="6">The sequence shown here is derived from an EMBL/GenBank/DDBJ whole genome shotgun (WGS) entry which is preliminary data.</text>
</comment>
<sequence>MAADRFKEQFDQIQASMPEGVQLAVGDGESIYEKGHVIARSYDLDEVIGRLRSVSQGREDQIRPADGDVRRRSDVYRIQVGDDSMEDVSSDWGVAPALEALGRARNRTGQPLATRNHVVHIANVNCCPNDEPDPQALPVGVTPQNFVALTLPERVADAERALNPPRNPMAPPPGQDGPVRVLVVDTGLVDGYASYPWLADVTHPEGQTNRLEGDDGVLDLYAGHGTFIASIIKAVAPHAAVRVDNGLVGKGALLEHHLGERLLEVLGDDWPDIISLSAGTLTPSDDPTAAVDELKGLEGFMEQLMARRTLLVAAAGNNGNDKPFVPAAYAALPKYANAVVSVGALRSDGTDGACFTSHGPWVRVYAPGERLLHAFTAIDSTPPEYVYQHSTYANCRHLDPYRQYECTCRFPRHTGLLSLDQGQPSSDADHTSFTGLARWSGTSFSTPIVVASIVNYMQENGLRDPREAADALIARNQGAGTVFDQKVAVILPPGWQETSTSAFSRAT</sequence>
<keyword evidence="4" id="KW-0720">Serine protease</keyword>
<organism evidence="6 7">
    <name type="scientific">Planotetraspora kaengkrachanensis</name>
    <dbReference type="NCBI Taxonomy" id="575193"/>
    <lineage>
        <taxon>Bacteria</taxon>
        <taxon>Bacillati</taxon>
        <taxon>Actinomycetota</taxon>
        <taxon>Actinomycetes</taxon>
        <taxon>Streptosporangiales</taxon>
        <taxon>Streptosporangiaceae</taxon>
        <taxon>Planotetraspora</taxon>
    </lineage>
</organism>
<dbReference type="SUPFAM" id="SSF52743">
    <property type="entry name" value="Subtilisin-like"/>
    <property type="match status" value="1"/>
</dbReference>
<proteinExistence type="inferred from homology"/>
<dbReference type="Proteomes" id="UP000630097">
    <property type="component" value="Unassembled WGS sequence"/>
</dbReference>